<feature type="region of interest" description="Disordered" evidence="1">
    <location>
        <begin position="62"/>
        <end position="105"/>
    </location>
</feature>
<accession>A0A1V6PU21</accession>
<evidence type="ECO:0000313" key="3">
    <source>
        <dbReference type="Proteomes" id="UP000191672"/>
    </source>
</evidence>
<evidence type="ECO:0000313" key="2">
    <source>
        <dbReference type="EMBL" id="OQD80465.1"/>
    </source>
</evidence>
<dbReference type="InterPro" id="IPR021858">
    <property type="entry name" value="Fun_TF"/>
</dbReference>
<protein>
    <recommendedName>
        <fullName evidence="4">Tachykinin family protein</fullName>
    </recommendedName>
</protein>
<sequence length="560" mass="62873">MDPLQPFTFPRFSGPKAKPAPLDRPSFTFIDHDDDLTSKRIKDVNARKAIRSHVMRDVRRRERLAGLKRTSRRAQHDASKVAEDEDEHRLVVRTQSQSPASSSILDSDSLKYPLCQRGRPARWSAGYPLPLHSNPNPPTSWFLDPFSTLPGTSELPLMVAHLVYYWKTIFVPMTFPNTSKGSTQEMELMVRSSFSDKGSFFGLMNGRKQSPDSDYCMMRAMSIGEMNTKMQDPHRRLSDEAFDTIINLLTGALIIGEFEEAHIHLKGLKRMVELRGGITDDSIRSSSMLSAIITTDIKAASGLMAKPVFPLTWDAQPVPSDIQQRIRPQASSPLNNVGSGFFANSCISPPLQRILYVLRDMVFFSIMNQMAPAALQPIDQDFFRVLNCEAEHQLLSYIYTDDSPIPVSKLHPIEAVTRVASICFLNHFLIVSPSSSGLGRALTRHLTTAVEKCKLSLLRGLPKESFGPYAWALFVGAQGSQGQAERAWFVERLARVAIICGWQSWEQVSKVMANYFFVMTSDGLSWRSIWDEAMSGFVVSEGDELECLLERDTIINELSV</sequence>
<name>A0A1V6PU21_9EURO</name>
<evidence type="ECO:0000256" key="1">
    <source>
        <dbReference type="SAM" id="MobiDB-lite"/>
    </source>
</evidence>
<evidence type="ECO:0008006" key="4">
    <source>
        <dbReference type="Google" id="ProtNLM"/>
    </source>
</evidence>
<keyword evidence="3" id="KW-1185">Reference proteome</keyword>
<gene>
    <name evidence="2" type="ORF">PENANT_c035G08749</name>
</gene>
<proteinExistence type="predicted"/>
<dbReference type="PANTHER" id="PTHR37540:SF5">
    <property type="entry name" value="TRANSCRIPTION FACTOR DOMAIN-CONTAINING PROTEIN"/>
    <property type="match status" value="1"/>
</dbReference>
<dbReference type="EMBL" id="MDYN01000035">
    <property type="protein sequence ID" value="OQD80465.1"/>
    <property type="molecule type" value="Genomic_DNA"/>
</dbReference>
<comment type="caution">
    <text evidence="2">The sequence shown here is derived from an EMBL/GenBank/DDBJ whole genome shotgun (WGS) entry which is preliminary data.</text>
</comment>
<feature type="region of interest" description="Disordered" evidence="1">
    <location>
        <begin position="1"/>
        <end position="25"/>
    </location>
</feature>
<feature type="compositionally biased region" description="Basic and acidic residues" evidence="1">
    <location>
        <begin position="74"/>
        <end position="90"/>
    </location>
</feature>
<dbReference type="PANTHER" id="PTHR37540">
    <property type="entry name" value="TRANSCRIPTION FACTOR (ACR-2), PUTATIVE-RELATED-RELATED"/>
    <property type="match status" value="1"/>
</dbReference>
<dbReference type="Proteomes" id="UP000191672">
    <property type="component" value="Unassembled WGS sequence"/>
</dbReference>
<organism evidence="2 3">
    <name type="scientific">Penicillium antarcticum</name>
    <dbReference type="NCBI Taxonomy" id="416450"/>
    <lineage>
        <taxon>Eukaryota</taxon>
        <taxon>Fungi</taxon>
        <taxon>Dikarya</taxon>
        <taxon>Ascomycota</taxon>
        <taxon>Pezizomycotina</taxon>
        <taxon>Eurotiomycetes</taxon>
        <taxon>Eurotiomycetidae</taxon>
        <taxon>Eurotiales</taxon>
        <taxon>Aspergillaceae</taxon>
        <taxon>Penicillium</taxon>
    </lineage>
</organism>
<feature type="compositionally biased region" description="Low complexity" evidence="1">
    <location>
        <begin position="95"/>
        <end position="105"/>
    </location>
</feature>
<dbReference type="Pfam" id="PF11951">
    <property type="entry name" value="Fungal_trans_2"/>
    <property type="match status" value="1"/>
</dbReference>
<dbReference type="AlphaFoldDB" id="A0A1V6PU21"/>
<reference evidence="3" key="1">
    <citation type="journal article" date="2017" name="Nat. Microbiol.">
        <title>Global analysis of biosynthetic gene clusters reveals vast potential of secondary metabolite production in Penicillium species.</title>
        <authorList>
            <person name="Nielsen J.C."/>
            <person name="Grijseels S."/>
            <person name="Prigent S."/>
            <person name="Ji B."/>
            <person name="Dainat J."/>
            <person name="Nielsen K.F."/>
            <person name="Frisvad J.C."/>
            <person name="Workman M."/>
            <person name="Nielsen J."/>
        </authorList>
    </citation>
    <scope>NUCLEOTIDE SEQUENCE [LARGE SCALE GENOMIC DNA]</scope>
    <source>
        <strain evidence="3">IBT 31811</strain>
    </source>
</reference>